<evidence type="ECO:0000313" key="3">
    <source>
        <dbReference type="Proteomes" id="UP001221898"/>
    </source>
</evidence>
<evidence type="ECO:0000313" key="2">
    <source>
        <dbReference type="EMBL" id="KAJ8398291.1"/>
    </source>
</evidence>
<reference evidence="2" key="1">
    <citation type="journal article" date="2023" name="Science">
        <title>Genome structures resolve the early diversification of teleost fishes.</title>
        <authorList>
            <person name="Parey E."/>
            <person name="Louis A."/>
            <person name="Montfort J."/>
            <person name="Bouchez O."/>
            <person name="Roques C."/>
            <person name="Iampietro C."/>
            <person name="Lluch J."/>
            <person name="Castinel A."/>
            <person name="Donnadieu C."/>
            <person name="Desvignes T."/>
            <person name="Floi Bucao C."/>
            <person name="Jouanno E."/>
            <person name="Wen M."/>
            <person name="Mejri S."/>
            <person name="Dirks R."/>
            <person name="Jansen H."/>
            <person name="Henkel C."/>
            <person name="Chen W.J."/>
            <person name="Zahm M."/>
            <person name="Cabau C."/>
            <person name="Klopp C."/>
            <person name="Thompson A.W."/>
            <person name="Robinson-Rechavi M."/>
            <person name="Braasch I."/>
            <person name="Lecointre G."/>
            <person name="Bobe J."/>
            <person name="Postlethwait J.H."/>
            <person name="Berthelot C."/>
            <person name="Roest Crollius H."/>
            <person name="Guiguen Y."/>
        </authorList>
    </citation>
    <scope>NUCLEOTIDE SEQUENCE</scope>
    <source>
        <strain evidence="2">NC1722</strain>
    </source>
</reference>
<sequence length="94" mass="9978">MGRVVLMMCRALDYGLPGSRYQGQGTDALELGWPCQCPRLRLVSVGPRRGKAPAPFVQLSSSGVGPQTGQSERGVPRRACTPRHGPGPGAPRHS</sequence>
<protein>
    <submittedName>
        <fullName evidence="2">Uncharacterized protein</fullName>
    </submittedName>
</protein>
<dbReference type="Proteomes" id="UP001221898">
    <property type="component" value="Unassembled WGS sequence"/>
</dbReference>
<dbReference type="AlphaFoldDB" id="A0AAD7WII5"/>
<keyword evidence="3" id="KW-1185">Reference proteome</keyword>
<gene>
    <name evidence="2" type="ORF">AAFF_G00428610</name>
</gene>
<name>A0AAD7WII5_9TELE</name>
<organism evidence="2 3">
    <name type="scientific">Aldrovandia affinis</name>
    <dbReference type="NCBI Taxonomy" id="143900"/>
    <lineage>
        <taxon>Eukaryota</taxon>
        <taxon>Metazoa</taxon>
        <taxon>Chordata</taxon>
        <taxon>Craniata</taxon>
        <taxon>Vertebrata</taxon>
        <taxon>Euteleostomi</taxon>
        <taxon>Actinopterygii</taxon>
        <taxon>Neopterygii</taxon>
        <taxon>Teleostei</taxon>
        <taxon>Notacanthiformes</taxon>
        <taxon>Halosauridae</taxon>
        <taxon>Aldrovandia</taxon>
    </lineage>
</organism>
<proteinExistence type="predicted"/>
<dbReference type="EMBL" id="JAINUG010000091">
    <property type="protein sequence ID" value="KAJ8398291.1"/>
    <property type="molecule type" value="Genomic_DNA"/>
</dbReference>
<feature type="region of interest" description="Disordered" evidence="1">
    <location>
        <begin position="48"/>
        <end position="94"/>
    </location>
</feature>
<evidence type="ECO:0000256" key="1">
    <source>
        <dbReference type="SAM" id="MobiDB-lite"/>
    </source>
</evidence>
<comment type="caution">
    <text evidence="2">The sequence shown here is derived from an EMBL/GenBank/DDBJ whole genome shotgun (WGS) entry which is preliminary data.</text>
</comment>
<feature type="compositionally biased region" description="Polar residues" evidence="1">
    <location>
        <begin position="58"/>
        <end position="71"/>
    </location>
</feature>
<accession>A0AAD7WII5</accession>